<dbReference type="GO" id="GO:0004806">
    <property type="term" value="F:triacylglycerol lipase activity"/>
    <property type="evidence" value="ECO:0007669"/>
    <property type="project" value="TreeGrafter"/>
</dbReference>
<accession>A0A8H6Z9P8</accession>
<dbReference type="InterPro" id="IPR002347">
    <property type="entry name" value="SDR_fam"/>
</dbReference>
<dbReference type="PANTHER" id="PTHR44169:SF6">
    <property type="entry name" value="NADPH-DEPENDENT 1-ACYLDIHYDROXYACETONE PHOSPHATE REDUCTASE"/>
    <property type="match status" value="1"/>
</dbReference>
<evidence type="ECO:0000256" key="3">
    <source>
        <dbReference type="ARBA" id="ARBA00023002"/>
    </source>
</evidence>
<dbReference type="InterPro" id="IPR020904">
    <property type="entry name" value="Sc_DH/Rdtase_CS"/>
</dbReference>
<dbReference type="PRINTS" id="PR00080">
    <property type="entry name" value="SDRFAMILY"/>
</dbReference>
<dbReference type="Pfam" id="PF00106">
    <property type="entry name" value="adh_short"/>
    <property type="match status" value="1"/>
</dbReference>
<feature type="domain" description="Ketoreductase" evidence="5">
    <location>
        <begin position="4"/>
        <end position="182"/>
    </location>
</feature>
<dbReference type="GO" id="GO:0000140">
    <property type="term" value="F:acylglycerone-phosphate reductase (NADP+) activity"/>
    <property type="evidence" value="ECO:0007669"/>
    <property type="project" value="TreeGrafter"/>
</dbReference>
<reference evidence="6" key="1">
    <citation type="submission" date="2020-05" db="EMBL/GenBank/DDBJ databases">
        <title>Mycena genomes resolve the evolution of fungal bioluminescence.</title>
        <authorList>
            <person name="Tsai I.J."/>
        </authorList>
    </citation>
    <scope>NUCLEOTIDE SEQUENCE</scope>
    <source>
        <strain evidence="6">160909Yilan</strain>
    </source>
</reference>
<dbReference type="GO" id="GO:0019433">
    <property type="term" value="P:triglyceride catabolic process"/>
    <property type="evidence" value="ECO:0007669"/>
    <property type="project" value="TreeGrafter"/>
</dbReference>
<gene>
    <name evidence="6" type="ORF">MSAN_00549800</name>
</gene>
<dbReference type="GO" id="GO:0005811">
    <property type="term" value="C:lipid droplet"/>
    <property type="evidence" value="ECO:0007669"/>
    <property type="project" value="TreeGrafter"/>
</dbReference>
<evidence type="ECO:0000256" key="4">
    <source>
        <dbReference type="RuleBase" id="RU000363"/>
    </source>
</evidence>
<dbReference type="InterPro" id="IPR036291">
    <property type="entry name" value="NAD(P)-bd_dom_sf"/>
</dbReference>
<evidence type="ECO:0000313" key="7">
    <source>
        <dbReference type="Proteomes" id="UP000623467"/>
    </source>
</evidence>
<keyword evidence="2" id="KW-0521">NADP</keyword>
<dbReference type="SMART" id="SM00822">
    <property type="entry name" value="PKS_KR"/>
    <property type="match status" value="1"/>
</dbReference>
<proteinExistence type="inferred from homology"/>
<dbReference type="GO" id="GO:0005783">
    <property type="term" value="C:endoplasmic reticulum"/>
    <property type="evidence" value="ECO:0007669"/>
    <property type="project" value="TreeGrafter"/>
</dbReference>
<dbReference type="SUPFAM" id="SSF51735">
    <property type="entry name" value="NAD(P)-binding Rossmann-fold domains"/>
    <property type="match status" value="1"/>
</dbReference>
<evidence type="ECO:0000256" key="2">
    <source>
        <dbReference type="ARBA" id="ARBA00022857"/>
    </source>
</evidence>
<evidence type="ECO:0000259" key="5">
    <source>
        <dbReference type="SMART" id="SM00822"/>
    </source>
</evidence>
<dbReference type="PRINTS" id="PR00081">
    <property type="entry name" value="GDHRDH"/>
</dbReference>
<dbReference type="AlphaFoldDB" id="A0A8H6Z9P8"/>
<comment type="caution">
    <text evidence="6">The sequence shown here is derived from an EMBL/GenBank/DDBJ whole genome shotgun (WGS) entry which is preliminary data.</text>
</comment>
<sequence>MGLKTILITGCGPNGIGSALAKEFHMRGHTVFATGRSSAEIDPELVALGCRTLTMDVTSTPSIASAVRFVETATHGRLDILVNNAGVLQVAPFADMSVEAARATFEINVLGVWAVTHAFLPQLLAARGVVANLCSVNQVFCPPFLAAYNASKAAVEALGRTLRRELAPLGVRVVALKTGSVRTPLFDASKTVLPEASLYAPLRQWIESKGFLGQARFVEVEDYAKGVVDDLLVDEPRPVIWRGGLATVAWLFSWAGWETILDWSMIKGNQLDRLRPI</sequence>
<keyword evidence="7" id="KW-1185">Reference proteome</keyword>
<dbReference type="PANTHER" id="PTHR44169">
    <property type="entry name" value="NADPH-DEPENDENT 1-ACYLDIHYDROXYACETONE PHOSPHATE REDUCTASE"/>
    <property type="match status" value="1"/>
</dbReference>
<dbReference type="CDD" id="cd05374">
    <property type="entry name" value="17beta-HSD-like_SDR_c"/>
    <property type="match status" value="1"/>
</dbReference>
<dbReference type="Proteomes" id="UP000623467">
    <property type="component" value="Unassembled WGS sequence"/>
</dbReference>
<evidence type="ECO:0000313" key="6">
    <source>
        <dbReference type="EMBL" id="KAF7373402.1"/>
    </source>
</evidence>
<dbReference type="Gene3D" id="3.40.50.720">
    <property type="entry name" value="NAD(P)-binding Rossmann-like Domain"/>
    <property type="match status" value="1"/>
</dbReference>
<comment type="similarity">
    <text evidence="1 4">Belongs to the short-chain dehydrogenases/reductases (SDR) family.</text>
</comment>
<dbReference type="EMBL" id="JACAZH010000003">
    <property type="protein sequence ID" value="KAF7373402.1"/>
    <property type="molecule type" value="Genomic_DNA"/>
</dbReference>
<evidence type="ECO:0000256" key="1">
    <source>
        <dbReference type="ARBA" id="ARBA00006484"/>
    </source>
</evidence>
<name>A0A8H6Z9P8_9AGAR</name>
<dbReference type="OrthoDB" id="2102561at2759"/>
<dbReference type="InterPro" id="IPR057326">
    <property type="entry name" value="KR_dom"/>
</dbReference>
<dbReference type="GO" id="GO:0006654">
    <property type="term" value="P:phosphatidic acid biosynthetic process"/>
    <property type="evidence" value="ECO:0007669"/>
    <property type="project" value="TreeGrafter"/>
</dbReference>
<dbReference type="PROSITE" id="PS00061">
    <property type="entry name" value="ADH_SHORT"/>
    <property type="match status" value="1"/>
</dbReference>
<keyword evidence="3" id="KW-0560">Oxidoreductase</keyword>
<organism evidence="6 7">
    <name type="scientific">Mycena sanguinolenta</name>
    <dbReference type="NCBI Taxonomy" id="230812"/>
    <lineage>
        <taxon>Eukaryota</taxon>
        <taxon>Fungi</taxon>
        <taxon>Dikarya</taxon>
        <taxon>Basidiomycota</taxon>
        <taxon>Agaricomycotina</taxon>
        <taxon>Agaricomycetes</taxon>
        <taxon>Agaricomycetidae</taxon>
        <taxon>Agaricales</taxon>
        <taxon>Marasmiineae</taxon>
        <taxon>Mycenaceae</taxon>
        <taxon>Mycena</taxon>
    </lineage>
</organism>
<protein>
    <submittedName>
        <fullName evidence="6">Short-chain dehydrogenase/reductase</fullName>
    </submittedName>
</protein>